<feature type="compositionally biased region" description="Polar residues" evidence="4">
    <location>
        <begin position="68"/>
        <end position="80"/>
    </location>
</feature>
<comment type="caution">
    <text evidence="5">The sequence shown here is derived from an EMBL/GenBank/DDBJ whole genome shotgun (WGS) entry which is preliminary data.</text>
</comment>
<feature type="compositionally biased region" description="Basic residues" evidence="4">
    <location>
        <begin position="801"/>
        <end position="821"/>
    </location>
</feature>
<evidence type="ECO:0000256" key="2">
    <source>
        <dbReference type="ARBA" id="ARBA00023043"/>
    </source>
</evidence>
<feature type="region of interest" description="Disordered" evidence="4">
    <location>
        <begin position="1"/>
        <end position="432"/>
    </location>
</feature>
<feature type="compositionally biased region" description="Basic and acidic residues" evidence="4">
    <location>
        <begin position="729"/>
        <end position="741"/>
    </location>
</feature>
<feature type="compositionally biased region" description="Polar residues" evidence="4">
    <location>
        <begin position="17"/>
        <end position="26"/>
    </location>
</feature>
<dbReference type="STRING" id="1206466.K0KQX0"/>
<dbReference type="InParanoid" id="K0KQX0"/>
<keyword evidence="1" id="KW-0677">Repeat</keyword>
<dbReference type="Proteomes" id="UP000009328">
    <property type="component" value="Unassembled WGS sequence"/>
</dbReference>
<dbReference type="Pfam" id="PF12796">
    <property type="entry name" value="Ank_2"/>
    <property type="match status" value="2"/>
</dbReference>
<protein>
    <submittedName>
        <fullName evidence="5">Uncharacterized protein</fullName>
    </submittedName>
</protein>
<dbReference type="GO" id="GO:0004842">
    <property type="term" value="F:ubiquitin-protein transferase activity"/>
    <property type="evidence" value="ECO:0007669"/>
    <property type="project" value="TreeGrafter"/>
</dbReference>
<dbReference type="GO" id="GO:0085020">
    <property type="term" value="P:protein K6-linked ubiquitination"/>
    <property type="evidence" value="ECO:0007669"/>
    <property type="project" value="TreeGrafter"/>
</dbReference>
<feature type="compositionally biased region" description="Basic and acidic residues" evidence="4">
    <location>
        <begin position="836"/>
        <end position="847"/>
    </location>
</feature>
<evidence type="ECO:0000313" key="6">
    <source>
        <dbReference type="Proteomes" id="UP000009328"/>
    </source>
</evidence>
<dbReference type="PROSITE" id="PS50088">
    <property type="entry name" value="ANK_REPEAT"/>
    <property type="match status" value="4"/>
</dbReference>
<evidence type="ECO:0000256" key="3">
    <source>
        <dbReference type="PROSITE-ProRule" id="PRU00023"/>
    </source>
</evidence>
<feature type="compositionally biased region" description="Basic and acidic residues" evidence="4">
    <location>
        <begin position="252"/>
        <end position="268"/>
    </location>
</feature>
<feature type="repeat" description="ANK" evidence="3">
    <location>
        <begin position="500"/>
        <end position="532"/>
    </location>
</feature>
<feature type="compositionally biased region" description="Basic and acidic residues" evidence="4">
    <location>
        <begin position="869"/>
        <end position="888"/>
    </location>
</feature>
<feature type="compositionally biased region" description="Basic residues" evidence="4">
    <location>
        <begin position="416"/>
        <end position="426"/>
    </location>
</feature>
<dbReference type="EMBL" id="CAIF01000087">
    <property type="protein sequence ID" value="CCH43673.1"/>
    <property type="molecule type" value="Genomic_DNA"/>
</dbReference>
<dbReference type="PRINTS" id="PR01415">
    <property type="entry name" value="ANKYRIN"/>
</dbReference>
<dbReference type="InterPro" id="IPR002110">
    <property type="entry name" value="Ankyrin_rpt"/>
</dbReference>
<dbReference type="PANTHER" id="PTHR24171:SF8">
    <property type="entry name" value="BRCA1-ASSOCIATED RING DOMAIN PROTEIN 1"/>
    <property type="match status" value="1"/>
</dbReference>
<dbReference type="Gene3D" id="1.25.40.20">
    <property type="entry name" value="Ankyrin repeat-containing domain"/>
    <property type="match status" value="2"/>
</dbReference>
<dbReference type="eggNOG" id="KOG0504">
    <property type="taxonomic scope" value="Eukaryota"/>
</dbReference>
<feature type="repeat" description="ANK" evidence="3">
    <location>
        <begin position="465"/>
        <end position="497"/>
    </location>
</feature>
<feature type="compositionally biased region" description="Basic and acidic residues" evidence="4">
    <location>
        <begin position="343"/>
        <end position="354"/>
    </location>
</feature>
<proteinExistence type="predicted"/>
<keyword evidence="6" id="KW-1185">Reference proteome</keyword>
<feature type="compositionally biased region" description="Low complexity" evidence="4">
    <location>
        <begin position="81"/>
        <end position="97"/>
    </location>
</feature>
<feature type="compositionally biased region" description="Basic and acidic residues" evidence="4">
    <location>
        <begin position="173"/>
        <end position="236"/>
    </location>
</feature>
<organism evidence="5 6">
    <name type="scientific">Wickerhamomyces ciferrii (strain ATCC 14091 / BCRC 22168 / CBS 111 / JCM 3599 / NBRC 0793 / NRRL Y-1031 F-60-10)</name>
    <name type="common">Yeast</name>
    <name type="synonym">Pichia ciferrii</name>
    <dbReference type="NCBI Taxonomy" id="1206466"/>
    <lineage>
        <taxon>Eukaryota</taxon>
        <taxon>Fungi</taxon>
        <taxon>Dikarya</taxon>
        <taxon>Ascomycota</taxon>
        <taxon>Saccharomycotina</taxon>
        <taxon>Saccharomycetes</taxon>
        <taxon>Phaffomycetales</taxon>
        <taxon>Wickerhamomycetaceae</taxon>
        <taxon>Wickerhamomyces</taxon>
    </lineage>
</organism>
<feature type="repeat" description="ANK" evidence="3">
    <location>
        <begin position="432"/>
        <end position="464"/>
    </location>
</feature>
<dbReference type="PROSITE" id="PS50297">
    <property type="entry name" value="ANK_REP_REGION"/>
    <property type="match status" value="3"/>
</dbReference>
<sequence>MGSEEQDKHHREHKQTQSHGHGQSQRPGVVGHHSSSSGASRSGSTSSSNIFSHKVSPFSKHQVHKPSQGVNSAASKNTDSNQNVPKDNGGNNNINNVDKNKKDVNMIDSQEDNKQNDDGKPRSTTIQNHHIDQQSQKAKFIDQNPVESVPPKTKSFSLSNYLKKVKEGTLASESKKNEDVNKDLEKDLDKNEPTNEKSTDIKEEFNNQDVPKEDQNHTELKDNKAEIQSNDKDKSSQKSSSTDKITSEPPQDVEHEKTSNSNESEKLTELNSSTTISKEQPSIHTDINTSPLSQLPSEINSVASPQKQRSQRYIFDDDDDDELSDIDDDDELSDVDDTIEFNRTPRRDRVKVNVEDDSDAETVHGGSPKASRINSHITKDLNDSDTPNKTNQEDSDYHKKIIQERLDRRSASKSSSPHRHNTKKMKTSRDTQGRLKLQKVCEKGHYEQAKFLIEEGADVNDSDYAGNTALHEAALKGHTDVVELLLENGADPNKQTGAADLDTPLIDAAVSMHIPTIELLLKFGADPSKRNTNGDNAFDSVPEDEDTNYVKDLMRKAYLRLKEQGKDSLSLREHTQYDDTFVELATKEGKSELYCNALKDNQAFVGKYFGLGGKPDKASLGVAAKYGNHEIVNLFLAFGCNADSYDADGTTPLMNSVGKGHIDTVRLLLESGSNPSKDSKAGKSVLEFAEDSLVRDEDEIKLIKDAIAAKSGSGNRSEKREGSKKRKSNTKEDFVEHPERRKQQKQSSKPLHDHKQKDKETRVKQHDKAHDQYKSRESSKVRSNEEESRESRKEQKENTNHKIHKDHKDHRDHKESVKHKEKLQPKNKIENSTSSHMKDNADRKQDLFKPSVTKPETMKRSNSNNATSDHVEDPIEPISKPEHIPHIETEEEKAARLLKEKEDQKKREEYEAAKIAKRREREQQFLINFENEEQKKEEELKKLAEYRAEQQIKEMKENEARAKLEEEKRIIMSQKEETEKRKKIREAYPYGLQHATFDANRTKEDVLKYIPLYYFNRDGVKYCCDIQAILIVGVENLYMKFPELLKSRIELTPTDKYNFFSFMYPFLGNLNLDTTEKTIISRKEDYQKFLNLSLHFIEYDILLNVIKENFNSLFDVVTNRSLEIVLNTTPIPVGDLALPKIQESAKERPSSAIPGTERPIKLPYTLKNRYNVEKVFLRSNRRLW</sequence>
<evidence type="ECO:0000256" key="1">
    <source>
        <dbReference type="ARBA" id="ARBA00022737"/>
    </source>
</evidence>
<gene>
    <name evidence="5" type="ORF">BN7_3226</name>
</gene>
<evidence type="ECO:0000313" key="5">
    <source>
        <dbReference type="EMBL" id="CCH43673.1"/>
    </source>
</evidence>
<dbReference type="InterPro" id="IPR036770">
    <property type="entry name" value="Ankyrin_rpt-contain_sf"/>
</dbReference>
<reference evidence="5 6" key="1">
    <citation type="journal article" date="2012" name="Eukaryot. Cell">
        <title>Draft genome sequence of Wickerhamomyces ciferrii NRRL Y-1031 F-60-10.</title>
        <authorList>
            <person name="Schneider J."/>
            <person name="Andrea H."/>
            <person name="Blom J."/>
            <person name="Jaenicke S."/>
            <person name="Ruckert C."/>
            <person name="Schorsch C."/>
            <person name="Szczepanowski R."/>
            <person name="Farwick M."/>
            <person name="Goesmann A."/>
            <person name="Puhler A."/>
            <person name="Schaffer S."/>
            <person name="Tauch A."/>
            <person name="Kohler T."/>
            <person name="Brinkrolf K."/>
        </authorList>
    </citation>
    <scope>NUCLEOTIDE SEQUENCE [LARGE SCALE GENOMIC DNA]</scope>
    <source>
        <strain evidence="6">ATCC 14091 / BCRC 22168 / CBS 111 / JCM 3599 / NBRC 0793 / NRRL Y-1031 F-60-10</strain>
    </source>
</reference>
<feature type="compositionally biased region" description="Basic and acidic residues" evidence="4">
    <location>
        <begin position="98"/>
        <end position="121"/>
    </location>
</feature>
<feature type="compositionally biased region" description="Low complexity" evidence="4">
    <location>
        <begin position="31"/>
        <end position="53"/>
    </location>
</feature>
<feature type="compositionally biased region" description="Basic and acidic residues" evidence="4">
    <location>
        <begin position="391"/>
        <end position="410"/>
    </location>
</feature>
<evidence type="ECO:0000256" key="4">
    <source>
        <dbReference type="SAM" id="MobiDB-lite"/>
    </source>
</evidence>
<name>K0KQX0_WICCF</name>
<feature type="repeat" description="ANK" evidence="3">
    <location>
        <begin position="648"/>
        <end position="680"/>
    </location>
</feature>
<feature type="compositionally biased region" description="Polar residues" evidence="4">
    <location>
        <begin position="122"/>
        <end position="137"/>
    </location>
</feature>
<feature type="compositionally biased region" description="Acidic residues" evidence="4">
    <location>
        <begin position="316"/>
        <end position="339"/>
    </location>
</feature>
<dbReference type="SUPFAM" id="SSF48403">
    <property type="entry name" value="Ankyrin repeat"/>
    <property type="match status" value="1"/>
</dbReference>
<accession>K0KQX0</accession>
<dbReference type="AlphaFoldDB" id="K0KQX0"/>
<dbReference type="HOGENOM" id="CLU_272642_0_0_1"/>
<feature type="compositionally biased region" description="Basic and acidic residues" evidence="4">
    <location>
        <begin position="750"/>
        <end position="800"/>
    </location>
</feature>
<feature type="region of interest" description="Disordered" evidence="4">
    <location>
        <begin position="709"/>
        <end position="888"/>
    </location>
</feature>
<dbReference type="SMART" id="SM00248">
    <property type="entry name" value="ANK"/>
    <property type="match status" value="5"/>
</dbReference>
<dbReference type="PANTHER" id="PTHR24171">
    <property type="entry name" value="ANKYRIN REPEAT DOMAIN-CONTAINING PROTEIN 39-RELATED"/>
    <property type="match status" value="1"/>
</dbReference>
<feature type="compositionally biased region" description="Polar residues" evidence="4">
    <location>
        <begin position="269"/>
        <end position="308"/>
    </location>
</feature>
<keyword evidence="2 3" id="KW-0040">ANK repeat</keyword>